<proteinExistence type="predicted"/>
<gene>
    <name evidence="1" type="ORF">LCGC14_1366420</name>
</gene>
<comment type="caution">
    <text evidence="1">The sequence shown here is derived from an EMBL/GenBank/DDBJ whole genome shotgun (WGS) entry which is preliminary data.</text>
</comment>
<sequence length="58" mass="6723">MKIKEHAAKSKRIGIRIIDTDEEQHTLKKELVRSKPCNHPNIEIELGHHYCPNCGAYQ</sequence>
<name>A0A0F9K758_9ZZZZ</name>
<dbReference type="AlphaFoldDB" id="A0A0F9K758"/>
<evidence type="ECO:0000313" key="1">
    <source>
        <dbReference type="EMBL" id="KKM77788.1"/>
    </source>
</evidence>
<dbReference type="EMBL" id="LAZR01008589">
    <property type="protein sequence ID" value="KKM77788.1"/>
    <property type="molecule type" value="Genomic_DNA"/>
</dbReference>
<protein>
    <submittedName>
        <fullName evidence="1">Uncharacterized protein</fullName>
    </submittedName>
</protein>
<organism evidence="1">
    <name type="scientific">marine sediment metagenome</name>
    <dbReference type="NCBI Taxonomy" id="412755"/>
    <lineage>
        <taxon>unclassified sequences</taxon>
        <taxon>metagenomes</taxon>
        <taxon>ecological metagenomes</taxon>
    </lineage>
</organism>
<accession>A0A0F9K758</accession>
<reference evidence="1" key="1">
    <citation type="journal article" date="2015" name="Nature">
        <title>Complex archaea that bridge the gap between prokaryotes and eukaryotes.</title>
        <authorList>
            <person name="Spang A."/>
            <person name="Saw J.H."/>
            <person name="Jorgensen S.L."/>
            <person name="Zaremba-Niedzwiedzka K."/>
            <person name="Martijn J."/>
            <person name="Lind A.E."/>
            <person name="van Eijk R."/>
            <person name="Schleper C."/>
            <person name="Guy L."/>
            <person name="Ettema T.J."/>
        </authorList>
    </citation>
    <scope>NUCLEOTIDE SEQUENCE</scope>
</reference>